<evidence type="ECO:0000313" key="4">
    <source>
        <dbReference type="Proteomes" id="UP001152649"/>
    </source>
</evidence>
<dbReference type="Pfam" id="PF00069">
    <property type="entry name" value="Pkinase"/>
    <property type="match status" value="1"/>
</dbReference>
<dbReference type="InterPro" id="IPR011009">
    <property type="entry name" value="Kinase-like_dom_sf"/>
</dbReference>
<reference evidence="3" key="1">
    <citation type="submission" date="2021-07" db="EMBL/GenBank/DDBJ databases">
        <authorList>
            <person name="Branca A.L. A."/>
        </authorList>
    </citation>
    <scope>NUCLEOTIDE SEQUENCE</scope>
</reference>
<proteinExistence type="predicted"/>
<evidence type="ECO:0000259" key="2">
    <source>
        <dbReference type="PROSITE" id="PS50011"/>
    </source>
</evidence>
<dbReference type="Gene3D" id="1.25.40.10">
    <property type="entry name" value="Tetratricopeptide repeat domain"/>
    <property type="match status" value="3"/>
</dbReference>
<evidence type="ECO:0000313" key="3">
    <source>
        <dbReference type="EMBL" id="CAG8343917.1"/>
    </source>
</evidence>
<dbReference type="SUPFAM" id="SSF56112">
    <property type="entry name" value="Protein kinase-like (PK-like)"/>
    <property type="match status" value="1"/>
</dbReference>
<gene>
    <name evidence="3" type="ORF">PSALAMII_LOCUS2939</name>
</gene>
<organism evidence="3 4">
    <name type="scientific">Penicillium salamii</name>
    <dbReference type="NCBI Taxonomy" id="1612424"/>
    <lineage>
        <taxon>Eukaryota</taxon>
        <taxon>Fungi</taxon>
        <taxon>Dikarya</taxon>
        <taxon>Ascomycota</taxon>
        <taxon>Pezizomycotina</taxon>
        <taxon>Eurotiomycetes</taxon>
        <taxon>Eurotiomycetidae</taxon>
        <taxon>Eurotiales</taxon>
        <taxon>Aspergillaceae</taxon>
        <taxon>Penicillium</taxon>
    </lineage>
</organism>
<dbReference type="SMART" id="SM00220">
    <property type="entry name" value="S_TKc"/>
    <property type="match status" value="1"/>
</dbReference>
<dbReference type="InterPro" id="IPR008271">
    <property type="entry name" value="Ser/Thr_kinase_AS"/>
</dbReference>
<feature type="domain" description="Protein kinase" evidence="2">
    <location>
        <begin position="45"/>
        <end position="313"/>
    </location>
</feature>
<dbReference type="GO" id="GO:0004672">
    <property type="term" value="F:protein kinase activity"/>
    <property type="evidence" value="ECO:0007669"/>
    <property type="project" value="InterPro"/>
</dbReference>
<feature type="region of interest" description="Disordered" evidence="1">
    <location>
        <begin position="830"/>
        <end position="913"/>
    </location>
</feature>
<dbReference type="GO" id="GO:0005524">
    <property type="term" value="F:ATP binding"/>
    <property type="evidence" value="ECO:0007669"/>
    <property type="project" value="InterPro"/>
</dbReference>
<dbReference type="PANTHER" id="PTHR46082">
    <property type="entry name" value="ATP/GTP-BINDING PROTEIN-RELATED"/>
    <property type="match status" value="1"/>
</dbReference>
<dbReference type="InterPro" id="IPR053137">
    <property type="entry name" value="NLR-like"/>
</dbReference>
<feature type="compositionally biased region" description="Basic and acidic residues" evidence="1">
    <location>
        <begin position="834"/>
        <end position="851"/>
    </location>
</feature>
<accession>A0A9W4NDH8</accession>
<dbReference type="EMBL" id="CAJVPG010000111">
    <property type="protein sequence ID" value="CAG8343917.1"/>
    <property type="molecule type" value="Genomic_DNA"/>
</dbReference>
<evidence type="ECO:0000256" key="1">
    <source>
        <dbReference type="SAM" id="MobiDB-lite"/>
    </source>
</evidence>
<dbReference type="InterPro" id="IPR000719">
    <property type="entry name" value="Prot_kinase_dom"/>
</dbReference>
<dbReference type="Proteomes" id="UP001152649">
    <property type="component" value="Unassembled WGS sequence"/>
</dbReference>
<comment type="caution">
    <text evidence="3">The sequence shown here is derived from an EMBL/GenBank/DDBJ whole genome shotgun (WGS) entry which is preliminary data.</text>
</comment>
<dbReference type="PANTHER" id="PTHR46082:SF6">
    <property type="entry name" value="AAA+ ATPASE DOMAIN-CONTAINING PROTEIN-RELATED"/>
    <property type="match status" value="1"/>
</dbReference>
<dbReference type="SUPFAM" id="SSF48452">
    <property type="entry name" value="TPR-like"/>
    <property type="match status" value="3"/>
</dbReference>
<dbReference type="Pfam" id="PF13424">
    <property type="entry name" value="TPR_12"/>
    <property type="match status" value="2"/>
</dbReference>
<dbReference type="PROSITE" id="PS00108">
    <property type="entry name" value="PROTEIN_KINASE_ST"/>
    <property type="match status" value="1"/>
</dbReference>
<dbReference type="AlphaFoldDB" id="A0A9W4NDH8"/>
<dbReference type="Pfam" id="PF13374">
    <property type="entry name" value="TPR_10"/>
    <property type="match status" value="4"/>
</dbReference>
<sequence>MERTELVNDMKLNADIRPDQTSHSTFQPDYARGATGQWHRKVEVWKRGKILGSGSFGTVWVEECVSSEGPTRVRAVKMIKKPSDPSYRIYCDQELEAIAKFSQPKYSGLFIKCFGWFENQESIFIAMEHIEFGDLQQHLQGPLRESEARQICFQILHGLQSLHENQFVHRDLKPQNVFVKSKGPHWHVKIGDFGFSKRYTEKTALQSKVGTQLYLAPELLRLYPPGFNLEKLRHYTSLVDTWSLGVMLFYLLCHDYPFTREQTLSSYVQTSSFPSWGKLQSVSKEGLGFIKRLLVADPTMRLSAKEALREGWLKEFAFDATSGMSRMAISENDIVGSSPLVVASNVTGTTDEASQGWDDRDLSSAMASERKARTVQEMPAIPKAKQQTSRISLGDLHATHDSAVRLMDQKNYADAEKLFREAYELGKLHLGAHHEDTLASLEGLGDALSNQQKLAESEAIHRDAWLRRKRALGEAHKDTIASLDSLGAVLRLQEKLAEAEPIYSELWRMEEQAFGESHTYTLTSLGALANILVLQHKIAEAEAIYREIWTRRKRTVGEDDTETLHYLQLYGRVLSLQDKFIEAESVLRDVWDGRKNSLGENDEETLSSLESVADVLVDQGKCAEAERLYRDLLEQRKSSLGAYHKETLNSLYCLGEVLFKQERFFEAENICREAWKGRMETLGEEDGDTIKSLLRLGDLLGDAVYRQRKHEQAETIYKDVWIYRKWIFGESHEDTLRSALFIGHALYRQKKYKDSEAFYRDVWEARKRYQGSHDAKTLVALDSLGDALYKQSKYVEAEKVRRRVWEGRKETLGEHHSDTVTSLRQMNHCRARQRGKDREAKDRDKSPEKLDPSTTKRARWYHFGKSPASPTARASPAPILTTSHGYLRESSRKVRNPSVPAGTGKPRFSIIPG</sequence>
<dbReference type="Gene3D" id="1.10.510.10">
    <property type="entry name" value="Transferase(Phosphotransferase) domain 1"/>
    <property type="match status" value="1"/>
</dbReference>
<keyword evidence="4" id="KW-1185">Reference proteome</keyword>
<dbReference type="OrthoDB" id="10252171at2759"/>
<protein>
    <recommendedName>
        <fullName evidence="2">Protein kinase domain-containing protein</fullName>
    </recommendedName>
</protein>
<name>A0A9W4NDH8_9EURO</name>
<dbReference type="InterPro" id="IPR011990">
    <property type="entry name" value="TPR-like_helical_dom_sf"/>
</dbReference>
<dbReference type="PROSITE" id="PS50011">
    <property type="entry name" value="PROTEIN_KINASE_DOM"/>
    <property type="match status" value="1"/>
</dbReference>
<feature type="compositionally biased region" description="Low complexity" evidence="1">
    <location>
        <begin position="866"/>
        <end position="878"/>
    </location>
</feature>